<evidence type="ECO:0008006" key="4">
    <source>
        <dbReference type="Google" id="ProtNLM"/>
    </source>
</evidence>
<gene>
    <name evidence="2" type="ORF">PHYPSEUDO_002955</name>
</gene>
<dbReference type="EMBL" id="JAGDFM010000156">
    <property type="protein sequence ID" value="KAG7384100.1"/>
    <property type="molecule type" value="Genomic_DNA"/>
</dbReference>
<evidence type="ECO:0000256" key="1">
    <source>
        <dbReference type="SAM" id="Coils"/>
    </source>
</evidence>
<keyword evidence="3" id="KW-1185">Reference proteome</keyword>
<protein>
    <recommendedName>
        <fullName evidence="4">Bzip transcription factor</fullName>
    </recommendedName>
</protein>
<feature type="coiled-coil region" evidence="1">
    <location>
        <begin position="13"/>
        <end position="69"/>
    </location>
</feature>
<sequence length="258" mass="29363">MEDIRAIADQDTMSELRAIMAAHRDRRKRIQQRHLQNKQKMVTDLMESIPKLRTEAEQLQQQRKVLSTRLAKESVWPVAIECFRVFQHGFPQLEASRADAVDFLTATMAPDLDTGTTSGVEALAERWRVFTQKFPNGHIVLESLRRVANDSVVATTMTRVTFTKQMLQETFPSLRVDKKGKNTRKELVVARLLGQRVAMHGSVRFEWDSSSNRVYSSTDMFSPILQLLGNLEDVSIVFSGAFIAPDRNLGVEEATQQQ</sequence>
<evidence type="ECO:0000313" key="3">
    <source>
        <dbReference type="Proteomes" id="UP000694044"/>
    </source>
</evidence>
<dbReference type="OrthoDB" id="128356at2759"/>
<dbReference type="Proteomes" id="UP000694044">
    <property type="component" value="Unassembled WGS sequence"/>
</dbReference>
<proteinExistence type="predicted"/>
<organism evidence="2 3">
    <name type="scientific">Phytophthora pseudosyringae</name>
    <dbReference type="NCBI Taxonomy" id="221518"/>
    <lineage>
        <taxon>Eukaryota</taxon>
        <taxon>Sar</taxon>
        <taxon>Stramenopiles</taxon>
        <taxon>Oomycota</taxon>
        <taxon>Peronosporomycetes</taxon>
        <taxon>Peronosporales</taxon>
        <taxon>Peronosporaceae</taxon>
        <taxon>Phytophthora</taxon>
    </lineage>
</organism>
<accession>A0A8T1VW18</accession>
<keyword evidence="1" id="KW-0175">Coiled coil</keyword>
<name>A0A8T1VW18_9STRA</name>
<comment type="caution">
    <text evidence="2">The sequence shown here is derived from an EMBL/GenBank/DDBJ whole genome shotgun (WGS) entry which is preliminary data.</text>
</comment>
<reference evidence="2" key="1">
    <citation type="submission" date="2021-02" db="EMBL/GenBank/DDBJ databases">
        <authorList>
            <person name="Palmer J.M."/>
        </authorList>
    </citation>
    <scope>NUCLEOTIDE SEQUENCE</scope>
    <source>
        <strain evidence="2">SCRP734</strain>
    </source>
</reference>
<dbReference type="AlphaFoldDB" id="A0A8T1VW18"/>
<evidence type="ECO:0000313" key="2">
    <source>
        <dbReference type="EMBL" id="KAG7384100.1"/>
    </source>
</evidence>